<accession>A0AAP0J5G4</accession>
<evidence type="ECO:0000313" key="2">
    <source>
        <dbReference type="EMBL" id="KAK9127844.1"/>
    </source>
</evidence>
<dbReference type="AlphaFoldDB" id="A0AAP0J5G4"/>
<evidence type="ECO:0000313" key="3">
    <source>
        <dbReference type="Proteomes" id="UP001420932"/>
    </source>
</evidence>
<dbReference type="EMBL" id="JBBNAF010000007">
    <property type="protein sequence ID" value="KAK9127844.1"/>
    <property type="molecule type" value="Genomic_DNA"/>
</dbReference>
<dbReference type="Proteomes" id="UP001420932">
    <property type="component" value="Unassembled WGS sequence"/>
</dbReference>
<reference evidence="2 3" key="1">
    <citation type="submission" date="2024-01" db="EMBL/GenBank/DDBJ databases">
        <title>Genome assemblies of Stephania.</title>
        <authorList>
            <person name="Yang L."/>
        </authorList>
    </citation>
    <scope>NUCLEOTIDE SEQUENCE [LARGE SCALE GENOMIC DNA]</scope>
    <source>
        <strain evidence="2">YNDBR</strain>
        <tissue evidence="2">Leaf</tissue>
    </source>
</reference>
<proteinExistence type="predicted"/>
<keyword evidence="3" id="KW-1185">Reference proteome</keyword>
<evidence type="ECO:0000256" key="1">
    <source>
        <dbReference type="SAM" id="MobiDB-lite"/>
    </source>
</evidence>
<feature type="region of interest" description="Disordered" evidence="1">
    <location>
        <begin position="40"/>
        <end position="66"/>
    </location>
</feature>
<sequence length="85" mass="9414">MPVIRIQVKESIEKPSSSFQVELQQSFHPKSVELPCKSPLNTPKAAPNSVMKLSPSDHPSRAKALGDCSRQRRSKCHSLGYHVSC</sequence>
<organism evidence="2 3">
    <name type="scientific">Stephania yunnanensis</name>
    <dbReference type="NCBI Taxonomy" id="152371"/>
    <lineage>
        <taxon>Eukaryota</taxon>
        <taxon>Viridiplantae</taxon>
        <taxon>Streptophyta</taxon>
        <taxon>Embryophyta</taxon>
        <taxon>Tracheophyta</taxon>
        <taxon>Spermatophyta</taxon>
        <taxon>Magnoliopsida</taxon>
        <taxon>Ranunculales</taxon>
        <taxon>Menispermaceae</taxon>
        <taxon>Menispermoideae</taxon>
        <taxon>Cissampelideae</taxon>
        <taxon>Stephania</taxon>
    </lineage>
</organism>
<name>A0AAP0J5G4_9MAGN</name>
<protein>
    <submittedName>
        <fullName evidence="2">Uncharacterized protein</fullName>
    </submittedName>
</protein>
<gene>
    <name evidence="2" type="ORF">Syun_016641</name>
</gene>
<comment type="caution">
    <text evidence="2">The sequence shown here is derived from an EMBL/GenBank/DDBJ whole genome shotgun (WGS) entry which is preliminary data.</text>
</comment>